<sequence>MRFLLTAPRPLAQLVATILLTPSLSDAFQLGRRGSQGALAFNQLFARDCGGELCGWNSQLCCESGTQCYTDASDQAQCSTVGAVAESSGGYYSLYTTTYTETGLNTVTSVMSTYVGGATQSAQCNYALNETPCGGICCKSSQYCYVAGQCKDAGNGGSSGYYSTYTAGAGAPVAPTSSSLTTATETVTPTTTVPFLPPVATGANVTEVPQQTGGGGGLSGGAIAGIVIGVLAGLLLLGLICFYCCLRGLFEGCLALFGLGGSRKRKVTETDVYERRSHYSGGGGGRTWYGAARPARAERTDHRERNRLLGLGAGLAGLAAVLGMKRRHDRREEEKRSDYTYSSYDYTSASEYNHVNP</sequence>
<comment type="caution">
    <text evidence="3">The sequence shown here is derived from an EMBL/GenBank/DDBJ whole genome shotgun (WGS) entry which is preliminary data.</text>
</comment>
<dbReference type="EMBL" id="MU003781">
    <property type="protein sequence ID" value="KAF2722673.1"/>
    <property type="molecule type" value="Genomic_DNA"/>
</dbReference>
<feature type="transmembrane region" description="Helical" evidence="1">
    <location>
        <begin position="222"/>
        <end position="246"/>
    </location>
</feature>
<protein>
    <submittedName>
        <fullName evidence="3">Uncharacterized protein</fullName>
    </submittedName>
</protein>
<gene>
    <name evidence="3" type="ORF">K431DRAFT_43162</name>
</gene>
<keyword evidence="1" id="KW-1133">Transmembrane helix</keyword>
<evidence type="ECO:0000256" key="2">
    <source>
        <dbReference type="SAM" id="SignalP"/>
    </source>
</evidence>
<dbReference type="PANTHER" id="PTHR16861:SF10">
    <property type="entry name" value="MID2 DOMAIN-CONTAINING PROTEIN"/>
    <property type="match status" value="1"/>
</dbReference>
<evidence type="ECO:0000313" key="4">
    <source>
        <dbReference type="Proteomes" id="UP000799441"/>
    </source>
</evidence>
<dbReference type="PANTHER" id="PTHR16861">
    <property type="entry name" value="GLYCOPROTEIN 38"/>
    <property type="match status" value="1"/>
</dbReference>
<dbReference type="AlphaFoldDB" id="A0A9P4Q8R0"/>
<keyword evidence="2" id="KW-0732">Signal</keyword>
<feature type="chain" id="PRO_5040370605" evidence="2">
    <location>
        <begin position="28"/>
        <end position="357"/>
    </location>
</feature>
<keyword evidence="4" id="KW-1185">Reference proteome</keyword>
<accession>A0A9P4Q8R0</accession>
<organism evidence="3 4">
    <name type="scientific">Polychaeton citri CBS 116435</name>
    <dbReference type="NCBI Taxonomy" id="1314669"/>
    <lineage>
        <taxon>Eukaryota</taxon>
        <taxon>Fungi</taxon>
        <taxon>Dikarya</taxon>
        <taxon>Ascomycota</taxon>
        <taxon>Pezizomycotina</taxon>
        <taxon>Dothideomycetes</taxon>
        <taxon>Dothideomycetidae</taxon>
        <taxon>Capnodiales</taxon>
        <taxon>Capnodiaceae</taxon>
        <taxon>Polychaeton</taxon>
    </lineage>
</organism>
<name>A0A9P4Q8R0_9PEZI</name>
<evidence type="ECO:0000256" key="1">
    <source>
        <dbReference type="SAM" id="Phobius"/>
    </source>
</evidence>
<proteinExistence type="predicted"/>
<dbReference type="OrthoDB" id="5425848at2759"/>
<dbReference type="Proteomes" id="UP000799441">
    <property type="component" value="Unassembled WGS sequence"/>
</dbReference>
<keyword evidence="1" id="KW-0812">Transmembrane</keyword>
<feature type="signal peptide" evidence="2">
    <location>
        <begin position="1"/>
        <end position="27"/>
    </location>
</feature>
<reference evidence="3" key="1">
    <citation type="journal article" date="2020" name="Stud. Mycol.">
        <title>101 Dothideomycetes genomes: a test case for predicting lifestyles and emergence of pathogens.</title>
        <authorList>
            <person name="Haridas S."/>
            <person name="Albert R."/>
            <person name="Binder M."/>
            <person name="Bloem J."/>
            <person name="Labutti K."/>
            <person name="Salamov A."/>
            <person name="Andreopoulos B."/>
            <person name="Baker S."/>
            <person name="Barry K."/>
            <person name="Bills G."/>
            <person name="Bluhm B."/>
            <person name="Cannon C."/>
            <person name="Castanera R."/>
            <person name="Culley D."/>
            <person name="Daum C."/>
            <person name="Ezra D."/>
            <person name="Gonzalez J."/>
            <person name="Henrissat B."/>
            <person name="Kuo A."/>
            <person name="Liang C."/>
            <person name="Lipzen A."/>
            <person name="Lutzoni F."/>
            <person name="Magnuson J."/>
            <person name="Mondo S."/>
            <person name="Nolan M."/>
            <person name="Ohm R."/>
            <person name="Pangilinan J."/>
            <person name="Park H.-J."/>
            <person name="Ramirez L."/>
            <person name="Alfaro M."/>
            <person name="Sun H."/>
            <person name="Tritt A."/>
            <person name="Yoshinaga Y."/>
            <person name="Zwiers L.-H."/>
            <person name="Turgeon B."/>
            <person name="Goodwin S."/>
            <person name="Spatafora J."/>
            <person name="Crous P."/>
            <person name="Grigoriev I."/>
        </authorList>
    </citation>
    <scope>NUCLEOTIDE SEQUENCE</scope>
    <source>
        <strain evidence="3">CBS 116435</strain>
    </source>
</reference>
<keyword evidence="1" id="KW-0472">Membrane</keyword>
<evidence type="ECO:0000313" key="3">
    <source>
        <dbReference type="EMBL" id="KAF2722673.1"/>
    </source>
</evidence>